<dbReference type="STRING" id="1229783.C273_04700"/>
<reference evidence="2 3" key="1">
    <citation type="journal article" date="2013" name="Genome Announc.">
        <title>Genome Sequence of Staphylococcus massiliensis Strain S46, Isolated from the Surface of Healthy Human Skin.</title>
        <authorList>
            <person name="Srivastav R."/>
            <person name="Singh A."/>
            <person name="Jangir P.K."/>
            <person name="Kumari C."/>
            <person name="Muduli S."/>
            <person name="Sharma R."/>
        </authorList>
    </citation>
    <scope>NUCLEOTIDE SEQUENCE [LARGE SCALE GENOMIC DNA]</scope>
    <source>
        <strain evidence="2 3">S46</strain>
    </source>
</reference>
<feature type="transmembrane region" description="Helical" evidence="1">
    <location>
        <begin position="121"/>
        <end position="146"/>
    </location>
</feature>
<keyword evidence="1" id="KW-0472">Membrane</keyword>
<sequence length="154" mass="17363">MESATHYQKILKSAKIIGITSVIMALCLITHHFFITDTTVAKEMLNQSKVNGTDAAAHNIVNSFTMSGILFILANLTGILAFFSKHKYLWWFMLAIYFSQLFIALVNPPQLYTSIIAVKSFLALIPYVIVILLSIVMFIYVLMVAIKHKKGFQD</sequence>
<keyword evidence="1" id="KW-1133">Transmembrane helix</keyword>
<evidence type="ECO:0000256" key="1">
    <source>
        <dbReference type="SAM" id="Phobius"/>
    </source>
</evidence>
<proteinExistence type="predicted"/>
<keyword evidence="1" id="KW-0812">Transmembrane</keyword>
<dbReference type="Proteomes" id="UP000009885">
    <property type="component" value="Unassembled WGS sequence"/>
</dbReference>
<organism evidence="2 3">
    <name type="scientific">Staphylococcus massiliensis S46</name>
    <dbReference type="NCBI Taxonomy" id="1229783"/>
    <lineage>
        <taxon>Bacteria</taxon>
        <taxon>Bacillati</taxon>
        <taxon>Bacillota</taxon>
        <taxon>Bacilli</taxon>
        <taxon>Bacillales</taxon>
        <taxon>Staphylococcaceae</taxon>
        <taxon>Staphylococcus</taxon>
    </lineage>
</organism>
<feature type="transmembrane region" description="Helical" evidence="1">
    <location>
        <begin position="16"/>
        <end position="35"/>
    </location>
</feature>
<protein>
    <submittedName>
        <fullName evidence="2">Uncharacterized protein</fullName>
    </submittedName>
</protein>
<comment type="caution">
    <text evidence="2">The sequence shown here is derived from an EMBL/GenBank/DDBJ whole genome shotgun (WGS) entry which is preliminary data.</text>
</comment>
<gene>
    <name evidence="2" type="ORF">C273_04700</name>
</gene>
<evidence type="ECO:0000313" key="2">
    <source>
        <dbReference type="EMBL" id="EKU48481.1"/>
    </source>
</evidence>
<dbReference type="OrthoDB" id="2408347at2"/>
<dbReference type="eggNOG" id="ENOG5033F20">
    <property type="taxonomic scope" value="Bacteria"/>
</dbReference>
<dbReference type="AlphaFoldDB" id="K9AR31"/>
<keyword evidence="3" id="KW-1185">Reference proteome</keyword>
<feature type="transmembrane region" description="Helical" evidence="1">
    <location>
        <begin position="88"/>
        <end position="106"/>
    </location>
</feature>
<dbReference type="PATRIC" id="fig|1229783.3.peg.948"/>
<dbReference type="EMBL" id="AMSQ01000006">
    <property type="protein sequence ID" value="EKU48481.1"/>
    <property type="molecule type" value="Genomic_DNA"/>
</dbReference>
<name>K9AR31_9STAP</name>
<dbReference type="RefSeq" id="WP_009382967.1">
    <property type="nucleotide sequence ID" value="NZ_AMSQ01000006.1"/>
</dbReference>
<feature type="transmembrane region" description="Helical" evidence="1">
    <location>
        <begin position="55"/>
        <end position="76"/>
    </location>
</feature>
<evidence type="ECO:0000313" key="3">
    <source>
        <dbReference type="Proteomes" id="UP000009885"/>
    </source>
</evidence>
<accession>K9AR31</accession>